<dbReference type="KEGG" id="hfe:HFELIS_11670"/>
<comment type="catalytic activity">
    <reaction evidence="1">
        <text>2-phosphoglycolate + H2O = glycolate + phosphate</text>
        <dbReference type="Rhea" id="RHEA:14369"/>
        <dbReference type="ChEBI" id="CHEBI:15377"/>
        <dbReference type="ChEBI" id="CHEBI:29805"/>
        <dbReference type="ChEBI" id="CHEBI:43474"/>
        <dbReference type="ChEBI" id="CHEBI:58033"/>
        <dbReference type="EC" id="3.1.3.18"/>
    </reaction>
</comment>
<dbReference type="PANTHER" id="PTHR43434:SF1">
    <property type="entry name" value="PHOSPHOGLYCOLATE PHOSPHATASE"/>
    <property type="match status" value="1"/>
</dbReference>
<name>E7A924_HELFC</name>
<accession>E7A924</accession>
<gene>
    <name evidence="5" type="ordered locus">Hfelis_11670</name>
</gene>
<evidence type="ECO:0000313" key="6">
    <source>
        <dbReference type="Proteomes" id="UP000007934"/>
    </source>
</evidence>
<proteinExistence type="inferred from homology"/>
<comment type="pathway">
    <text evidence="2">Organic acid metabolism; glycolate biosynthesis; glycolate from 2-phosphoglycolate: step 1/1.</text>
</comment>
<dbReference type="EC" id="3.1.3.18" evidence="4"/>
<dbReference type="GeneID" id="36134675"/>
<dbReference type="HOGENOM" id="CLU_100976_1_0_7"/>
<dbReference type="Gene3D" id="3.40.50.1000">
    <property type="entry name" value="HAD superfamily/HAD-like"/>
    <property type="match status" value="1"/>
</dbReference>
<reference evidence="5 6" key="1">
    <citation type="journal article" date="2011" name="Genome Biol. Evol.">
        <title>Comparative whole genome sequence analysis of the carcinogenic bacterial model pathogen Helicobacter felis.</title>
        <authorList>
            <person name="Arnold I.C."/>
            <person name="Zigova Z."/>
            <person name="Holden M."/>
            <person name="Lawley T.D."/>
            <person name="Rad R."/>
            <person name="Dougan G."/>
            <person name="Falkow S."/>
            <person name="Bentley S.D."/>
            <person name="Muller A."/>
        </authorList>
    </citation>
    <scope>NUCLEOTIDE SEQUENCE [LARGE SCALE GENOMIC DNA]</scope>
    <source>
        <strain evidence="6">ATCC 49179 / CCUG 28539 / NCTC 12436 / CS1</strain>
    </source>
</reference>
<evidence type="ECO:0000313" key="5">
    <source>
        <dbReference type="EMBL" id="CBY83251.1"/>
    </source>
</evidence>
<evidence type="ECO:0000256" key="4">
    <source>
        <dbReference type="ARBA" id="ARBA00013078"/>
    </source>
</evidence>
<dbReference type="Pfam" id="PF00702">
    <property type="entry name" value="Hydrolase"/>
    <property type="match status" value="1"/>
</dbReference>
<dbReference type="OrthoDB" id="9807630at2"/>
<dbReference type="Proteomes" id="UP000007934">
    <property type="component" value="Chromosome"/>
</dbReference>
<organism evidence="5 6">
    <name type="scientific">Helicobacter felis (strain ATCC 49179 / CCUG 28539 / NCTC 12436 / CS1)</name>
    <dbReference type="NCBI Taxonomy" id="936155"/>
    <lineage>
        <taxon>Bacteria</taxon>
        <taxon>Pseudomonadati</taxon>
        <taxon>Campylobacterota</taxon>
        <taxon>Epsilonproteobacteria</taxon>
        <taxon>Campylobacterales</taxon>
        <taxon>Helicobacteraceae</taxon>
        <taxon>Helicobacter</taxon>
    </lineage>
</organism>
<dbReference type="GO" id="GO:0008967">
    <property type="term" value="F:phosphoglycolate phosphatase activity"/>
    <property type="evidence" value="ECO:0007669"/>
    <property type="project" value="UniProtKB-EC"/>
</dbReference>
<dbReference type="EMBL" id="FQ670179">
    <property type="protein sequence ID" value="CBY83251.1"/>
    <property type="molecule type" value="Genomic_DNA"/>
</dbReference>
<evidence type="ECO:0000256" key="3">
    <source>
        <dbReference type="ARBA" id="ARBA00006171"/>
    </source>
</evidence>
<dbReference type="InterPro" id="IPR050155">
    <property type="entry name" value="HAD-like_hydrolase_sf"/>
</dbReference>
<dbReference type="SFLD" id="SFLDS00003">
    <property type="entry name" value="Haloacid_Dehalogenase"/>
    <property type="match status" value="1"/>
</dbReference>
<dbReference type="STRING" id="936155.HFELIS_11670"/>
<dbReference type="GO" id="GO:0006281">
    <property type="term" value="P:DNA repair"/>
    <property type="evidence" value="ECO:0007669"/>
    <property type="project" value="TreeGrafter"/>
</dbReference>
<dbReference type="InterPro" id="IPR036412">
    <property type="entry name" value="HAD-like_sf"/>
</dbReference>
<dbReference type="eggNOG" id="COG0546">
    <property type="taxonomic scope" value="Bacteria"/>
</dbReference>
<dbReference type="PANTHER" id="PTHR43434">
    <property type="entry name" value="PHOSPHOGLYCOLATE PHOSPHATASE"/>
    <property type="match status" value="1"/>
</dbReference>
<dbReference type="SFLD" id="SFLDG01129">
    <property type="entry name" value="C1.5:_HAD__Beta-PGM__Phosphata"/>
    <property type="match status" value="1"/>
</dbReference>
<evidence type="ECO:0000256" key="1">
    <source>
        <dbReference type="ARBA" id="ARBA00000830"/>
    </source>
</evidence>
<comment type="similarity">
    <text evidence="3">Belongs to the HAD-like hydrolase superfamily. CbbY/CbbZ/Gph/YieH family.</text>
</comment>
<dbReference type="InterPro" id="IPR023198">
    <property type="entry name" value="PGP-like_dom2"/>
</dbReference>
<dbReference type="AlphaFoldDB" id="E7A924"/>
<sequence>MLKVVVWDFDGVIFDSMHLKAEGFKTLFRRHTSADDNALKTFDTYHALNGGVSRFEKIAYFYAEILKQPIEEAKVEALVAEFGQIIAKDLFSRSHLNSEVLDFIKAHHTKYIFHIASAALHHELQILCEFLGLLPYFKSIEGSPPAKAKILANLKANYGYASTEMVLIGDSKNDYQSARANQIPFLGYNNLDLQKLLPKAYITDFKKLDLQAFVQEARLSQL</sequence>
<dbReference type="SUPFAM" id="SSF56784">
    <property type="entry name" value="HAD-like"/>
    <property type="match status" value="1"/>
</dbReference>
<dbReference type="Gene3D" id="1.10.150.240">
    <property type="entry name" value="Putative phosphatase, domain 2"/>
    <property type="match status" value="1"/>
</dbReference>
<dbReference type="GO" id="GO:0005829">
    <property type="term" value="C:cytosol"/>
    <property type="evidence" value="ECO:0007669"/>
    <property type="project" value="TreeGrafter"/>
</dbReference>
<evidence type="ECO:0000256" key="2">
    <source>
        <dbReference type="ARBA" id="ARBA00004818"/>
    </source>
</evidence>
<keyword evidence="6" id="KW-1185">Reference proteome</keyword>
<dbReference type="InterPro" id="IPR023214">
    <property type="entry name" value="HAD_sf"/>
</dbReference>
<protein>
    <recommendedName>
        <fullName evidence="4">phosphoglycolate phosphatase</fullName>
        <ecNumber evidence="4">3.1.3.18</ecNumber>
    </recommendedName>
</protein>
<dbReference type="RefSeq" id="WP_013469615.1">
    <property type="nucleotide sequence ID" value="NC_014810.2"/>
</dbReference>